<dbReference type="GO" id="GO:0071972">
    <property type="term" value="F:peptidoglycan L,D-transpeptidase activity"/>
    <property type="evidence" value="ECO:0007669"/>
    <property type="project" value="TreeGrafter"/>
</dbReference>
<dbReference type="GO" id="GO:0071555">
    <property type="term" value="P:cell wall organization"/>
    <property type="evidence" value="ECO:0007669"/>
    <property type="project" value="UniProtKB-UniRule"/>
</dbReference>
<dbReference type="GO" id="GO:0008360">
    <property type="term" value="P:regulation of cell shape"/>
    <property type="evidence" value="ECO:0007669"/>
    <property type="project" value="UniProtKB-UniRule"/>
</dbReference>
<protein>
    <submittedName>
        <fullName evidence="9">L,D-transpeptidase</fullName>
    </submittedName>
</protein>
<dbReference type="PANTHER" id="PTHR30582:SF2">
    <property type="entry name" value="L,D-TRANSPEPTIDASE YCIB-RELATED"/>
    <property type="match status" value="1"/>
</dbReference>
<evidence type="ECO:0000256" key="2">
    <source>
        <dbReference type="ARBA" id="ARBA00022679"/>
    </source>
</evidence>
<feature type="compositionally biased region" description="Basic residues" evidence="7">
    <location>
        <begin position="59"/>
        <end position="70"/>
    </location>
</feature>
<dbReference type="SUPFAM" id="SSF141523">
    <property type="entry name" value="L,D-transpeptidase catalytic domain-like"/>
    <property type="match status" value="1"/>
</dbReference>
<name>A0A921F9N1_9LACO</name>
<keyword evidence="5 6" id="KW-0961">Cell wall biogenesis/degradation</keyword>
<evidence type="ECO:0000313" key="10">
    <source>
        <dbReference type="Proteomes" id="UP000707535"/>
    </source>
</evidence>
<feature type="compositionally biased region" description="Polar residues" evidence="7">
    <location>
        <begin position="42"/>
        <end position="58"/>
    </location>
</feature>
<dbReference type="InterPro" id="IPR050979">
    <property type="entry name" value="LD-transpeptidase"/>
</dbReference>
<keyword evidence="4 6" id="KW-0573">Peptidoglycan synthesis</keyword>
<keyword evidence="3 6" id="KW-0133">Cell shape</keyword>
<feature type="domain" description="L,D-TPase catalytic" evidence="8">
    <location>
        <begin position="94"/>
        <end position="219"/>
    </location>
</feature>
<gene>
    <name evidence="9" type="ORF">K8V00_08235</name>
</gene>
<dbReference type="GO" id="GO:0018104">
    <property type="term" value="P:peptidoglycan-protein cross-linking"/>
    <property type="evidence" value="ECO:0007669"/>
    <property type="project" value="TreeGrafter"/>
</dbReference>
<evidence type="ECO:0000313" key="9">
    <source>
        <dbReference type="EMBL" id="HJE97594.1"/>
    </source>
</evidence>
<evidence type="ECO:0000256" key="7">
    <source>
        <dbReference type="SAM" id="MobiDB-lite"/>
    </source>
</evidence>
<evidence type="ECO:0000256" key="3">
    <source>
        <dbReference type="ARBA" id="ARBA00022960"/>
    </source>
</evidence>
<evidence type="ECO:0000256" key="6">
    <source>
        <dbReference type="PROSITE-ProRule" id="PRU01373"/>
    </source>
</evidence>
<comment type="caution">
    <text evidence="9">The sequence shown here is derived from an EMBL/GenBank/DDBJ whole genome shotgun (WGS) entry which is preliminary data.</text>
</comment>
<evidence type="ECO:0000256" key="5">
    <source>
        <dbReference type="ARBA" id="ARBA00023316"/>
    </source>
</evidence>
<dbReference type="AlphaFoldDB" id="A0A921F9N1"/>
<evidence type="ECO:0000256" key="4">
    <source>
        <dbReference type="ARBA" id="ARBA00022984"/>
    </source>
</evidence>
<accession>A0A921F9N1</accession>
<feature type="region of interest" description="Disordered" evidence="7">
    <location>
        <begin position="34"/>
        <end position="70"/>
    </location>
</feature>
<sequence length="219" mass="24744">MKKQTVTKLIAGLILCLTVTFFVGQVSNLLDTHHTPTEQKIKPSQKTKQAQKNNSQVKVSHRRTSKKSVMRRPINWKKSSETVAYPDLSKIDDFWIHVSTRKSRVFLMSGSKKIYTMYASTGAGGEQATPKGTWYIQPEKGDFFYNGQSGEGAKYWVSFKDHGVYLFHSVPTDQNGNFIKKEAAELGKKANSHGCVRLSVADAKWMYHNLQPNTKVVID</sequence>
<dbReference type="PROSITE" id="PS52029">
    <property type="entry name" value="LD_TPASE"/>
    <property type="match status" value="1"/>
</dbReference>
<evidence type="ECO:0000256" key="1">
    <source>
        <dbReference type="ARBA" id="ARBA00004752"/>
    </source>
</evidence>
<reference evidence="9" key="2">
    <citation type="submission" date="2021-09" db="EMBL/GenBank/DDBJ databases">
        <authorList>
            <person name="Gilroy R."/>
        </authorList>
    </citation>
    <scope>NUCLEOTIDE SEQUENCE</scope>
    <source>
        <strain evidence="9">CHK174-6876</strain>
    </source>
</reference>
<dbReference type="Pfam" id="PF03734">
    <property type="entry name" value="YkuD"/>
    <property type="match status" value="1"/>
</dbReference>
<dbReference type="GO" id="GO:0005576">
    <property type="term" value="C:extracellular region"/>
    <property type="evidence" value="ECO:0007669"/>
    <property type="project" value="TreeGrafter"/>
</dbReference>
<dbReference type="GO" id="GO:0016740">
    <property type="term" value="F:transferase activity"/>
    <property type="evidence" value="ECO:0007669"/>
    <property type="project" value="UniProtKB-KW"/>
</dbReference>
<keyword evidence="2" id="KW-0808">Transferase</keyword>
<proteinExistence type="predicted"/>
<dbReference type="InterPro" id="IPR038063">
    <property type="entry name" value="Transpep_catalytic_dom"/>
</dbReference>
<dbReference type="Gene3D" id="2.40.440.10">
    <property type="entry name" value="L,D-transpeptidase catalytic domain-like"/>
    <property type="match status" value="1"/>
</dbReference>
<evidence type="ECO:0000259" key="8">
    <source>
        <dbReference type="PROSITE" id="PS52029"/>
    </source>
</evidence>
<dbReference type="CDD" id="cd16913">
    <property type="entry name" value="YkuD_like"/>
    <property type="match status" value="1"/>
</dbReference>
<feature type="active site" description="Proton donor/acceptor" evidence="6">
    <location>
        <position position="168"/>
    </location>
</feature>
<comment type="pathway">
    <text evidence="1 6">Cell wall biogenesis; peptidoglycan biosynthesis.</text>
</comment>
<reference evidence="9" key="1">
    <citation type="journal article" date="2021" name="PeerJ">
        <title>Extensive microbial diversity within the chicken gut microbiome revealed by metagenomics and culture.</title>
        <authorList>
            <person name="Gilroy R."/>
            <person name="Ravi A."/>
            <person name="Getino M."/>
            <person name="Pursley I."/>
            <person name="Horton D.L."/>
            <person name="Alikhan N.F."/>
            <person name="Baker D."/>
            <person name="Gharbi K."/>
            <person name="Hall N."/>
            <person name="Watson M."/>
            <person name="Adriaenssens E.M."/>
            <person name="Foster-Nyarko E."/>
            <person name="Jarju S."/>
            <person name="Secka A."/>
            <person name="Antonio M."/>
            <person name="Oren A."/>
            <person name="Chaudhuri R.R."/>
            <person name="La Ragione R."/>
            <person name="Hildebrand F."/>
            <person name="Pallen M.J."/>
        </authorList>
    </citation>
    <scope>NUCLEOTIDE SEQUENCE</scope>
    <source>
        <strain evidence="9">CHK174-6876</strain>
    </source>
</reference>
<organism evidence="9 10">
    <name type="scientific">Ligilactobacillus acidipiscis</name>
    <dbReference type="NCBI Taxonomy" id="89059"/>
    <lineage>
        <taxon>Bacteria</taxon>
        <taxon>Bacillati</taxon>
        <taxon>Bacillota</taxon>
        <taxon>Bacilli</taxon>
        <taxon>Lactobacillales</taxon>
        <taxon>Lactobacillaceae</taxon>
        <taxon>Ligilactobacillus</taxon>
    </lineage>
</organism>
<dbReference type="Proteomes" id="UP000707535">
    <property type="component" value="Unassembled WGS sequence"/>
</dbReference>
<dbReference type="EMBL" id="DYXG01000086">
    <property type="protein sequence ID" value="HJE97594.1"/>
    <property type="molecule type" value="Genomic_DNA"/>
</dbReference>
<dbReference type="PANTHER" id="PTHR30582">
    <property type="entry name" value="L,D-TRANSPEPTIDASE"/>
    <property type="match status" value="1"/>
</dbReference>
<dbReference type="InterPro" id="IPR005490">
    <property type="entry name" value="LD_TPept_cat_dom"/>
</dbReference>
<feature type="active site" description="Nucleophile" evidence="6">
    <location>
        <position position="195"/>
    </location>
</feature>